<dbReference type="EMBL" id="JAATJB010000004">
    <property type="protein sequence ID" value="NJB97474.1"/>
    <property type="molecule type" value="Genomic_DNA"/>
</dbReference>
<accession>A0A7X6BBX9</accession>
<dbReference type="GO" id="GO:0016020">
    <property type="term" value="C:membrane"/>
    <property type="evidence" value="ECO:0007669"/>
    <property type="project" value="UniProtKB-SubCell"/>
</dbReference>
<organism evidence="7 8">
    <name type="scientific">Sphingomonas trueperi</name>
    <dbReference type="NCBI Taxonomy" id="53317"/>
    <lineage>
        <taxon>Bacteria</taxon>
        <taxon>Pseudomonadati</taxon>
        <taxon>Pseudomonadota</taxon>
        <taxon>Alphaproteobacteria</taxon>
        <taxon>Sphingomonadales</taxon>
        <taxon>Sphingomonadaceae</taxon>
        <taxon>Sphingomonas</taxon>
    </lineage>
</organism>
<keyword evidence="2" id="KW-0812">Transmembrane</keyword>
<proteinExistence type="predicted"/>
<evidence type="ECO:0000256" key="1">
    <source>
        <dbReference type="ARBA" id="ARBA00004167"/>
    </source>
</evidence>
<dbReference type="GO" id="GO:0055085">
    <property type="term" value="P:transmembrane transport"/>
    <property type="evidence" value="ECO:0007669"/>
    <property type="project" value="InterPro"/>
</dbReference>
<sequence length="220" mass="23408">MFLVMALLAVQAQDSAKGPKPPTPLTNPSSWITDDDYPPSAKRQRHEGTVEFRLKVGPGGVPIDCTVTQSSSFDELDERACSLLVRRARFWPARDAAGNAMAFTYTNRFTWRLGSAPPHRNGVGGGVGAGAPIPPAELQLTVARLPSDYRQPVIAAVSFEANQRVVDCRILESSGNSAIDRAACGQLLSLATAPSSKSGALAAKTAEYIVSFRTEAPAKP</sequence>
<dbReference type="Proteomes" id="UP000531251">
    <property type="component" value="Unassembled WGS sequence"/>
</dbReference>
<feature type="domain" description="TonB C-terminal" evidence="6">
    <location>
        <begin position="36"/>
        <end position="113"/>
    </location>
</feature>
<evidence type="ECO:0000313" key="7">
    <source>
        <dbReference type="EMBL" id="NJB97474.1"/>
    </source>
</evidence>
<dbReference type="InterPro" id="IPR037682">
    <property type="entry name" value="TonB_C"/>
</dbReference>
<feature type="region of interest" description="Disordered" evidence="5">
    <location>
        <begin position="13"/>
        <end position="45"/>
    </location>
</feature>
<evidence type="ECO:0000259" key="6">
    <source>
        <dbReference type="Pfam" id="PF03544"/>
    </source>
</evidence>
<keyword evidence="4" id="KW-0472">Membrane</keyword>
<dbReference type="InterPro" id="IPR006260">
    <property type="entry name" value="TonB/TolA_C"/>
</dbReference>
<keyword evidence="8" id="KW-1185">Reference proteome</keyword>
<dbReference type="RefSeq" id="WP_164542662.1">
    <property type="nucleotide sequence ID" value="NZ_BAAADY010000013.1"/>
</dbReference>
<comment type="caution">
    <text evidence="7">The sequence shown here is derived from an EMBL/GenBank/DDBJ whole genome shotgun (WGS) entry which is preliminary data.</text>
</comment>
<dbReference type="AlphaFoldDB" id="A0A7X6BBX9"/>
<evidence type="ECO:0000256" key="5">
    <source>
        <dbReference type="SAM" id="MobiDB-lite"/>
    </source>
</evidence>
<protein>
    <submittedName>
        <fullName evidence="7">TonB family protein</fullName>
    </submittedName>
</protein>
<evidence type="ECO:0000256" key="3">
    <source>
        <dbReference type="ARBA" id="ARBA00022989"/>
    </source>
</evidence>
<dbReference type="NCBIfam" id="TIGR01352">
    <property type="entry name" value="tonB_Cterm"/>
    <property type="match status" value="1"/>
</dbReference>
<dbReference type="Pfam" id="PF03544">
    <property type="entry name" value="TonB_C"/>
    <property type="match status" value="1"/>
</dbReference>
<comment type="subcellular location">
    <subcellularLocation>
        <location evidence="1">Membrane</location>
        <topology evidence="1">Single-pass membrane protein</topology>
    </subcellularLocation>
</comment>
<evidence type="ECO:0000313" key="8">
    <source>
        <dbReference type="Proteomes" id="UP000531251"/>
    </source>
</evidence>
<evidence type="ECO:0000256" key="4">
    <source>
        <dbReference type="ARBA" id="ARBA00023136"/>
    </source>
</evidence>
<dbReference type="SUPFAM" id="SSF74653">
    <property type="entry name" value="TolA/TonB C-terminal domain"/>
    <property type="match status" value="2"/>
</dbReference>
<evidence type="ECO:0000256" key="2">
    <source>
        <dbReference type="ARBA" id="ARBA00022692"/>
    </source>
</evidence>
<dbReference type="Gene3D" id="3.30.1150.10">
    <property type="match status" value="1"/>
</dbReference>
<gene>
    <name evidence="7" type="ORF">GGR89_001786</name>
</gene>
<keyword evidence="3" id="KW-1133">Transmembrane helix</keyword>
<reference evidence="7 8" key="1">
    <citation type="submission" date="2020-03" db="EMBL/GenBank/DDBJ databases">
        <title>Genomic Encyclopedia of Type Strains, Phase IV (KMG-IV): sequencing the most valuable type-strain genomes for metagenomic binning, comparative biology and taxonomic classification.</title>
        <authorList>
            <person name="Goeker M."/>
        </authorList>
    </citation>
    <scope>NUCLEOTIDE SEQUENCE [LARGE SCALE GENOMIC DNA]</scope>
    <source>
        <strain evidence="7 8">DSM 7225</strain>
    </source>
</reference>
<name>A0A7X6BBX9_9SPHN</name>